<protein>
    <submittedName>
        <fullName evidence="3">Uncharacterized protein</fullName>
    </submittedName>
</protein>
<keyword evidence="2" id="KW-1133">Transmembrane helix</keyword>
<accession>A0A9X6RLI0</accession>
<name>A0A9X6RLI0_HYPEX</name>
<dbReference type="AlphaFoldDB" id="A0A9X6RLI0"/>
<gene>
    <name evidence="3" type="ORF">BV898_16897</name>
</gene>
<proteinExistence type="predicted"/>
<feature type="transmembrane region" description="Helical" evidence="2">
    <location>
        <begin position="172"/>
        <end position="199"/>
    </location>
</feature>
<dbReference type="EMBL" id="MTYJ01000268">
    <property type="protein sequence ID" value="OWA52443.1"/>
    <property type="molecule type" value="Genomic_DNA"/>
</dbReference>
<feature type="region of interest" description="Disordered" evidence="1">
    <location>
        <begin position="251"/>
        <end position="272"/>
    </location>
</feature>
<evidence type="ECO:0000313" key="3">
    <source>
        <dbReference type="EMBL" id="OWA52443.1"/>
    </source>
</evidence>
<evidence type="ECO:0000313" key="4">
    <source>
        <dbReference type="Proteomes" id="UP000192578"/>
    </source>
</evidence>
<evidence type="ECO:0000256" key="2">
    <source>
        <dbReference type="SAM" id="Phobius"/>
    </source>
</evidence>
<evidence type="ECO:0000256" key="1">
    <source>
        <dbReference type="SAM" id="MobiDB-lite"/>
    </source>
</evidence>
<sequence length="272" mass="29084">MVLNFKMFLHSDAVILVGGFVRLILTVLLATVFGRTHGILNLVTAVVMAAILLEISAVIISVFSSKTFAIRLSTYLFFIGLVPLVILTAISSAVLAAYPLGLMFTYMQTTSIARALVHLILSLVVLVSGRNYLWHLFKSLCLIGMTCLCLLAALLVAVLAIFSGEGSNRRLLTYLCCSVIACGWVVLMAANLIVTSIFLTSVEEGMKGSRVMALGGLVLLNTLSAAMGLFSLMERLKSLAAEQQAEVDLGGHPEISGDQEWADAEGASGDEH</sequence>
<comment type="caution">
    <text evidence="3">The sequence shown here is derived from an EMBL/GenBank/DDBJ whole genome shotgun (WGS) entry which is preliminary data.</text>
</comment>
<reference evidence="4" key="1">
    <citation type="submission" date="2017-01" db="EMBL/GenBank/DDBJ databases">
        <title>Comparative genomics of anhydrobiosis in the tardigrade Hypsibius dujardini.</title>
        <authorList>
            <person name="Yoshida Y."/>
            <person name="Koutsovoulos G."/>
            <person name="Laetsch D."/>
            <person name="Stevens L."/>
            <person name="Kumar S."/>
            <person name="Horikawa D."/>
            <person name="Ishino K."/>
            <person name="Komine S."/>
            <person name="Tomita M."/>
            <person name="Blaxter M."/>
            <person name="Arakawa K."/>
        </authorList>
    </citation>
    <scope>NUCLEOTIDE SEQUENCE [LARGE SCALE GENOMIC DNA]</scope>
    <source>
        <strain evidence="4">Z151</strain>
    </source>
</reference>
<dbReference type="Proteomes" id="UP000192578">
    <property type="component" value="Unassembled WGS sequence"/>
</dbReference>
<organism evidence="3 4">
    <name type="scientific">Hypsibius exemplaris</name>
    <name type="common">Freshwater tardigrade</name>
    <dbReference type="NCBI Taxonomy" id="2072580"/>
    <lineage>
        <taxon>Eukaryota</taxon>
        <taxon>Metazoa</taxon>
        <taxon>Ecdysozoa</taxon>
        <taxon>Tardigrada</taxon>
        <taxon>Eutardigrada</taxon>
        <taxon>Parachela</taxon>
        <taxon>Hypsibioidea</taxon>
        <taxon>Hypsibiidae</taxon>
        <taxon>Hypsibius</taxon>
    </lineage>
</organism>
<feature type="transmembrane region" description="Helical" evidence="2">
    <location>
        <begin position="12"/>
        <end position="33"/>
    </location>
</feature>
<keyword evidence="2" id="KW-0812">Transmembrane</keyword>
<feature type="transmembrane region" description="Helical" evidence="2">
    <location>
        <begin position="39"/>
        <end position="63"/>
    </location>
</feature>
<feature type="transmembrane region" description="Helical" evidence="2">
    <location>
        <begin position="140"/>
        <end position="160"/>
    </location>
</feature>
<feature type="transmembrane region" description="Helical" evidence="2">
    <location>
        <begin position="112"/>
        <end position="133"/>
    </location>
</feature>
<keyword evidence="2" id="KW-0472">Membrane</keyword>
<keyword evidence="4" id="KW-1185">Reference proteome</keyword>
<feature type="transmembrane region" description="Helical" evidence="2">
    <location>
        <begin position="75"/>
        <end position="100"/>
    </location>
</feature>
<feature type="transmembrane region" description="Helical" evidence="2">
    <location>
        <begin position="211"/>
        <end position="233"/>
    </location>
</feature>